<feature type="transmembrane region" description="Helical" evidence="9">
    <location>
        <begin position="387"/>
        <end position="408"/>
    </location>
</feature>
<dbReference type="GO" id="GO:0005516">
    <property type="term" value="F:calmodulin binding"/>
    <property type="evidence" value="ECO:0007669"/>
    <property type="project" value="UniProtKB-KW"/>
</dbReference>
<comment type="similarity">
    <text evidence="2 8">Belongs to the MLO family.</text>
</comment>
<feature type="transmembrane region" description="Helical" evidence="9">
    <location>
        <begin position="264"/>
        <end position="283"/>
    </location>
</feature>
<organism evidence="10 11">
    <name type="scientific">Vigna unguiculata</name>
    <name type="common">Cowpea</name>
    <dbReference type="NCBI Taxonomy" id="3917"/>
    <lineage>
        <taxon>Eukaryota</taxon>
        <taxon>Viridiplantae</taxon>
        <taxon>Streptophyta</taxon>
        <taxon>Embryophyta</taxon>
        <taxon>Tracheophyta</taxon>
        <taxon>Spermatophyta</taxon>
        <taxon>Magnoliopsida</taxon>
        <taxon>eudicotyledons</taxon>
        <taxon>Gunneridae</taxon>
        <taxon>Pentapetalae</taxon>
        <taxon>rosids</taxon>
        <taxon>fabids</taxon>
        <taxon>Fabales</taxon>
        <taxon>Fabaceae</taxon>
        <taxon>Papilionoideae</taxon>
        <taxon>50 kb inversion clade</taxon>
        <taxon>NPAAA clade</taxon>
        <taxon>indigoferoid/millettioid clade</taxon>
        <taxon>Phaseoleae</taxon>
        <taxon>Vigna</taxon>
    </lineage>
</organism>
<feature type="transmembrane region" description="Helical" evidence="9">
    <location>
        <begin position="61"/>
        <end position="78"/>
    </location>
</feature>
<dbReference type="PANTHER" id="PTHR31942:SF54">
    <property type="entry name" value="MLO-LIKE PROTEIN 13"/>
    <property type="match status" value="1"/>
</dbReference>
<feature type="transmembrane region" description="Helical" evidence="9">
    <location>
        <begin position="147"/>
        <end position="169"/>
    </location>
</feature>
<evidence type="ECO:0000256" key="9">
    <source>
        <dbReference type="SAM" id="Phobius"/>
    </source>
</evidence>
<evidence type="ECO:0000256" key="4">
    <source>
        <dbReference type="ARBA" id="ARBA00022821"/>
    </source>
</evidence>
<keyword evidence="8" id="KW-0112">Calmodulin-binding</keyword>
<evidence type="ECO:0000256" key="7">
    <source>
        <dbReference type="ARBA" id="ARBA00023265"/>
    </source>
</evidence>
<dbReference type="OrthoDB" id="1388414at2759"/>
<keyword evidence="7 8" id="KW-0568">Pathogenesis-related protein</keyword>
<keyword evidence="6 8" id="KW-0472">Membrane</keyword>
<comment type="domain">
    <text evidence="8">The C-terminus contains a calmodulin-binding domain, which binds calmodulin in a calcium-dependent fashion.</text>
</comment>
<dbReference type="Proteomes" id="UP000501690">
    <property type="component" value="Linkage Group LG1"/>
</dbReference>
<dbReference type="AlphaFoldDB" id="A0A4D6KRP8"/>
<dbReference type="GO" id="GO:0016020">
    <property type="term" value="C:membrane"/>
    <property type="evidence" value="ECO:0007669"/>
    <property type="project" value="UniProtKB-SubCell"/>
</dbReference>
<proteinExistence type="inferred from homology"/>
<dbReference type="GO" id="GO:0006952">
    <property type="term" value="P:defense response"/>
    <property type="evidence" value="ECO:0007669"/>
    <property type="project" value="UniProtKB-KW"/>
</dbReference>
<dbReference type="InterPro" id="IPR004326">
    <property type="entry name" value="Mlo"/>
</dbReference>
<evidence type="ECO:0000313" key="11">
    <source>
        <dbReference type="Proteomes" id="UP000501690"/>
    </source>
</evidence>
<evidence type="ECO:0000256" key="8">
    <source>
        <dbReference type="RuleBase" id="RU280816"/>
    </source>
</evidence>
<comment type="function">
    <text evidence="8">May be involved in modulation of pathogen defense and leaf cell death.</text>
</comment>
<sequence>MTEELNHSLEYTPTWIVAVVCSIIVFISLCVERALHKLGNYLKKKGQKALYEVLTKLEEELMLLGFISLLLTVFQGLISDICISPNLATQMLPCKRPHKSSQGSGHHQIYYDAIINRRRLLSTGSGSDHCTHKGKVPLLSLESLHQLHIFIFVLAVVHAIFCVTTMLLAGAKMQEWKVWENHYGDHSAAIDKHEFFKEKNRGYWRKAAVISWLISFFKQFHGSVTMYDYYALRYGFVKKHYSNNPNYNFHNYMLRTLEVDFKRVVGISWYLWVFVVLFLLLNIEGWHTYFWLAFLPLILLLLVGAKLEHIIARLYQDSMDMLGGDDDKSVKPSDEYFWFTSPPLVLHLLHFILFQNSFEIAFFFWIWCTYGFDSCIMEKITYVIPRLIMGVIVQVLCSYSTLPLYTIVTQMGSKIKPQKLLSSDSLNTPHSNYMIKESTQTDEQAIIMVEDATSAIELVPLEKPNASNS</sequence>
<keyword evidence="5 8" id="KW-1133">Transmembrane helix</keyword>
<feature type="transmembrane region" description="Helical" evidence="9">
    <location>
        <begin position="344"/>
        <end position="367"/>
    </location>
</feature>
<keyword evidence="4 8" id="KW-0611">Plant defense</keyword>
<evidence type="ECO:0000256" key="2">
    <source>
        <dbReference type="ARBA" id="ARBA00006574"/>
    </source>
</evidence>
<feature type="transmembrane region" description="Helical" evidence="9">
    <location>
        <begin position="15"/>
        <end position="35"/>
    </location>
</feature>
<keyword evidence="11" id="KW-1185">Reference proteome</keyword>
<evidence type="ECO:0000256" key="1">
    <source>
        <dbReference type="ARBA" id="ARBA00004141"/>
    </source>
</evidence>
<keyword evidence="3 8" id="KW-0812">Transmembrane</keyword>
<evidence type="ECO:0000256" key="5">
    <source>
        <dbReference type="ARBA" id="ARBA00022989"/>
    </source>
</evidence>
<evidence type="ECO:0000313" key="10">
    <source>
        <dbReference type="EMBL" id="QCD77291.1"/>
    </source>
</evidence>
<protein>
    <recommendedName>
        <fullName evidence="8">MLO-like protein</fullName>
    </recommendedName>
</protein>
<dbReference type="Pfam" id="PF03094">
    <property type="entry name" value="Mlo"/>
    <property type="match status" value="1"/>
</dbReference>
<accession>A0A4D6KRP8</accession>
<evidence type="ECO:0000256" key="3">
    <source>
        <dbReference type="ARBA" id="ARBA00022692"/>
    </source>
</evidence>
<evidence type="ECO:0000256" key="6">
    <source>
        <dbReference type="ARBA" id="ARBA00023136"/>
    </source>
</evidence>
<name>A0A4D6KRP8_VIGUN</name>
<reference evidence="10 11" key="1">
    <citation type="submission" date="2019-04" db="EMBL/GenBank/DDBJ databases">
        <title>An improved genome assembly and genetic linkage map for asparagus bean, Vigna unguiculata ssp. sesquipedialis.</title>
        <authorList>
            <person name="Xia Q."/>
            <person name="Zhang R."/>
            <person name="Dong Y."/>
        </authorList>
    </citation>
    <scope>NUCLEOTIDE SEQUENCE [LARGE SCALE GENOMIC DNA]</scope>
    <source>
        <tissue evidence="10">Leaf</tissue>
    </source>
</reference>
<dbReference type="PANTHER" id="PTHR31942">
    <property type="entry name" value="MLO-LIKE PROTEIN 1"/>
    <property type="match status" value="1"/>
</dbReference>
<gene>
    <name evidence="8" type="primary">MLO</name>
    <name evidence="10" type="ORF">DEO72_LG1g914</name>
</gene>
<feature type="transmembrane region" description="Helical" evidence="9">
    <location>
        <begin position="289"/>
        <end position="307"/>
    </location>
</feature>
<comment type="subcellular location">
    <subcellularLocation>
        <location evidence="1 8">Membrane</location>
        <topology evidence="1 8">Multi-pass membrane protein</topology>
    </subcellularLocation>
</comment>
<dbReference type="EMBL" id="CP039345">
    <property type="protein sequence ID" value="QCD77291.1"/>
    <property type="molecule type" value="Genomic_DNA"/>
</dbReference>
<dbReference type="Gramene" id="Vigun06g145200.1.v1.2">
    <property type="protein sequence ID" value="Vigun06g145200.1.v1.2"/>
    <property type="gene ID" value="Vigun06g145200.v1.2"/>
</dbReference>